<sequence>MENLPRRRALETNSIDYIVRGYGGQTIAIEMEPRNMKKFKQSKDLKFKEKISETSQALLHSYIIGLLDEMRFEENRDLSKALVDAVDEFHLEQETAFKDFIESYEPPKSSKITTASTDGFI</sequence>
<dbReference type="EMBL" id="MU006239">
    <property type="protein sequence ID" value="KAF2820774.1"/>
    <property type="molecule type" value="Genomic_DNA"/>
</dbReference>
<proteinExistence type="predicted"/>
<gene>
    <name evidence="1" type="ORF">CC86DRAFT_397703</name>
</gene>
<keyword evidence="2" id="KW-1185">Reference proteome</keyword>
<dbReference type="AlphaFoldDB" id="A0A6A6ZKB3"/>
<protein>
    <submittedName>
        <fullName evidence="1">Uncharacterized protein</fullName>
    </submittedName>
</protein>
<name>A0A6A6ZKB3_9PLEO</name>
<evidence type="ECO:0000313" key="2">
    <source>
        <dbReference type="Proteomes" id="UP000799424"/>
    </source>
</evidence>
<accession>A0A6A6ZKB3</accession>
<dbReference type="Proteomes" id="UP000799424">
    <property type="component" value="Unassembled WGS sequence"/>
</dbReference>
<evidence type="ECO:0000313" key="1">
    <source>
        <dbReference type="EMBL" id="KAF2820774.1"/>
    </source>
</evidence>
<reference evidence="1" key="1">
    <citation type="journal article" date="2020" name="Stud. Mycol.">
        <title>101 Dothideomycetes genomes: a test case for predicting lifestyles and emergence of pathogens.</title>
        <authorList>
            <person name="Haridas S."/>
            <person name="Albert R."/>
            <person name="Binder M."/>
            <person name="Bloem J."/>
            <person name="Labutti K."/>
            <person name="Salamov A."/>
            <person name="Andreopoulos B."/>
            <person name="Baker S."/>
            <person name="Barry K."/>
            <person name="Bills G."/>
            <person name="Bluhm B."/>
            <person name="Cannon C."/>
            <person name="Castanera R."/>
            <person name="Culley D."/>
            <person name="Daum C."/>
            <person name="Ezra D."/>
            <person name="Gonzalez J."/>
            <person name="Henrissat B."/>
            <person name="Kuo A."/>
            <person name="Liang C."/>
            <person name="Lipzen A."/>
            <person name="Lutzoni F."/>
            <person name="Magnuson J."/>
            <person name="Mondo S."/>
            <person name="Nolan M."/>
            <person name="Ohm R."/>
            <person name="Pangilinan J."/>
            <person name="Park H.-J."/>
            <person name="Ramirez L."/>
            <person name="Alfaro M."/>
            <person name="Sun H."/>
            <person name="Tritt A."/>
            <person name="Yoshinaga Y."/>
            <person name="Zwiers L.-H."/>
            <person name="Turgeon B."/>
            <person name="Goodwin S."/>
            <person name="Spatafora J."/>
            <person name="Crous P."/>
            <person name="Grigoriev I."/>
        </authorList>
    </citation>
    <scope>NUCLEOTIDE SEQUENCE</scope>
    <source>
        <strain evidence="1">CBS 113818</strain>
    </source>
</reference>
<organism evidence="1 2">
    <name type="scientific">Ophiobolus disseminans</name>
    <dbReference type="NCBI Taxonomy" id="1469910"/>
    <lineage>
        <taxon>Eukaryota</taxon>
        <taxon>Fungi</taxon>
        <taxon>Dikarya</taxon>
        <taxon>Ascomycota</taxon>
        <taxon>Pezizomycotina</taxon>
        <taxon>Dothideomycetes</taxon>
        <taxon>Pleosporomycetidae</taxon>
        <taxon>Pleosporales</taxon>
        <taxon>Pleosporineae</taxon>
        <taxon>Phaeosphaeriaceae</taxon>
        <taxon>Ophiobolus</taxon>
    </lineage>
</organism>